<keyword evidence="3" id="KW-1185">Reference proteome</keyword>
<dbReference type="EMBL" id="LVEP01000001">
    <property type="protein sequence ID" value="OCB78842.1"/>
    <property type="molecule type" value="Genomic_DNA"/>
</dbReference>
<protein>
    <recommendedName>
        <fullName evidence="1">NrS-1 polymerase-like helicase domain-containing protein</fullName>
    </recommendedName>
</protein>
<name>A0A1B9EA71_9FLAO</name>
<dbReference type="STRING" id="1763534.GCA_001831475_01933"/>
<dbReference type="OrthoDB" id="608366at2"/>
<evidence type="ECO:0000313" key="3">
    <source>
        <dbReference type="Proteomes" id="UP000093510"/>
    </source>
</evidence>
<dbReference type="Proteomes" id="UP000093510">
    <property type="component" value="Unassembled WGS sequence"/>
</dbReference>
<comment type="caution">
    <text evidence="2">The sequence shown here is derived from an EMBL/GenBank/DDBJ whole genome shotgun (WGS) entry which is preliminary data.</text>
</comment>
<organism evidence="2 3">
    <name type="scientific">Flavobacterium crassostreae</name>
    <dbReference type="NCBI Taxonomy" id="1763534"/>
    <lineage>
        <taxon>Bacteria</taxon>
        <taxon>Pseudomonadati</taxon>
        <taxon>Bacteroidota</taxon>
        <taxon>Flavobacteriia</taxon>
        <taxon>Flavobacteriales</taxon>
        <taxon>Flavobacteriaceae</taxon>
        <taxon>Flavobacterium</taxon>
    </lineage>
</organism>
<sequence>MKNLYLRIGTSYFKKSLYPLSSGDRIEILVIWSAELIRQDHGKNILSEIERFDGFICIPENRPEYFKKRVQDYYNTYHQISKSPIEGDITNTLSFLSHIFGEQLELGLDYLQLIYLKPTQILPILCLVSKERSTGKSTFLKWLKEIFEYNLTFLTNSDFTSNFNSDWSSKLLICIDEVLFKTDELTERIKYLSTTNTHKTEAKGKDKKEASFFGKFILCSNNETSFIKIDSDEIRFWIIKVNRYKKEDVNVLKKLITEIPAFLHFLTNRKLATENQTRMWFTPEQIKTNALMRLVRHNSNQIEREVANVILNTMESLDIETLDFCFSDLLNILNKFKIKYDAVEIKNIVRKNWKLEQAKNSNQYQKVTITNDLDFYQNLTKGRYYSITRDFLFDFSDELMTDHD</sequence>
<gene>
    <name evidence="2" type="ORF">LPBF_00205</name>
</gene>
<dbReference type="Pfam" id="PF19263">
    <property type="entry name" value="DUF5906"/>
    <property type="match status" value="1"/>
</dbReference>
<dbReference type="RefSeq" id="WP_066330852.1">
    <property type="nucleotide sequence ID" value="NZ_CP017688.1"/>
</dbReference>
<reference evidence="2 3" key="1">
    <citation type="submission" date="2016-03" db="EMBL/GenBank/DDBJ databases">
        <authorList>
            <person name="Ploux O."/>
        </authorList>
    </citation>
    <scope>NUCLEOTIDE SEQUENCE [LARGE SCALE GENOMIC DNA]</scope>
    <source>
        <strain evidence="2 3">LPB0076</strain>
    </source>
</reference>
<dbReference type="Gene3D" id="3.40.50.300">
    <property type="entry name" value="P-loop containing nucleotide triphosphate hydrolases"/>
    <property type="match status" value="1"/>
</dbReference>
<evidence type="ECO:0000313" key="2">
    <source>
        <dbReference type="EMBL" id="OCB78842.1"/>
    </source>
</evidence>
<dbReference type="InterPro" id="IPR045455">
    <property type="entry name" value="NrS-1_pol-like_helicase"/>
</dbReference>
<evidence type="ECO:0000259" key="1">
    <source>
        <dbReference type="Pfam" id="PF19263"/>
    </source>
</evidence>
<accession>A0A1B9EA71</accession>
<dbReference type="AlphaFoldDB" id="A0A1B9EA71"/>
<feature type="domain" description="NrS-1 polymerase-like helicase" evidence="1">
    <location>
        <begin position="127"/>
        <end position="233"/>
    </location>
</feature>
<proteinExistence type="predicted"/>
<dbReference type="InterPro" id="IPR027417">
    <property type="entry name" value="P-loop_NTPase"/>
</dbReference>